<proteinExistence type="predicted"/>
<dbReference type="Proteomes" id="UP000701801">
    <property type="component" value="Unassembled WGS sequence"/>
</dbReference>
<protein>
    <submittedName>
        <fullName evidence="1">Uncharacterized protein</fullName>
    </submittedName>
</protein>
<sequence length="264" mass="29701">MALIIVSSPVAEWREMRTFWYRRYLPALFNPSSKDALSPVYIPQSTLLLFVWSWNSSSAHLSISRFGILVWRFPKRSSDARGVRFLEHDSYAYPSVSNSISNKPQIPPSQNTHPVVTLKILILVGSHGRFYGKLDIDKLGRALSIARASFIGCCYLGALRSGPRKRALGTCCGPAPEVASFKSQSVSIYAACGGLGIKASWKSHQPTLCPKRGNYPVPVCKFQHRETQILEQENTEASMQQDGCIVWFVAWRQRTVHKTGRRVW</sequence>
<gene>
    <name evidence="1" type="ORF">HYALB_00005184</name>
</gene>
<dbReference type="EMBL" id="CAJVRM010000351">
    <property type="protein sequence ID" value="CAG8980011.1"/>
    <property type="molecule type" value="Genomic_DNA"/>
</dbReference>
<dbReference type="AlphaFoldDB" id="A0A9N9QAD7"/>
<keyword evidence="2" id="KW-1185">Reference proteome</keyword>
<comment type="caution">
    <text evidence="1">The sequence shown here is derived from an EMBL/GenBank/DDBJ whole genome shotgun (WGS) entry which is preliminary data.</text>
</comment>
<accession>A0A9N9QAD7</accession>
<dbReference type="OrthoDB" id="10627142at2759"/>
<organism evidence="1 2">
    <name type="scientific">Hymenoscyphus albidus</name>
    <dbReference type="NCBI Taxonomy" id="595503"/>
    <lineage>
        <taxon>Eukaryota</taxon>
        <taxon>Fungi</taxon>
        <taxon>Dikarya</taxon>
        <taxon>Ascomycota</taxon>
        <taxon>Pezizomycotina</taxon>
        <taxon>Leotiomycetes</taxon>
        <taxon>Helotiales</taxon>
        <taxon>Helotiaceae</taxon>
        <taxon>Hymenoscyphus</taxon>
    </lineage>
</organism>
<name>A0A9N9QAD7_9HELO</name>
<evidence type="ECO:0000313" key="2">
    <source>
        <dbReference type="Proteomes" id="UP000701801"/>
    </source>
</evidence>
<reference evidence="1" key="1">
    <citation type="submission" date="2021-07" db="EMBL/GenBank/DDBJ databases">
        <authorList>
            <person name="Durling M."/>
        </authorList>
    </citation>
    <scope>NUCLEOTIDE SEQUENCE</scope>
</reference>
<evidence type="ECO:0000313" key="1">
    <source>
        <dbReference type="EMBL" id="CAG8980011.1"/>
    </source>
</evidence>